<comment type="caution">
    <text evidence="2">The sequence shown here is derived from an EMBL/GenBank/DDBJ whole genome shotgun (WGS) entry which is preliminary data.</text>
</comment>
<dbReference type="AlphaFoldDB" id="A0A7Y7QXT0"/>
<dbReference type="Proteomes" id="UP000557656">
    <property type="component" value="Unassembled WGS sequence"/>
</dbReference>
<organism evidence="2 3">
    <name type="scientific">Sphingomonas sanguinis</name>
    <dbReference type="NCBI Taxonomy" id="33051"/>
    <lineage>
        <taxon>Bacteria</taxon>
        <taxon>Pseudomonadati</taxon>
        <taxon>Pseudomonadota</taxon>
        <taxon>Alphaproteobacteria</taxon>
        <taxon>Sphingomonadales</taxon>
        <taxon>Sphingomonadaceae</taxon>
        <taxon>Sphingomonas</taxon>
    </lineage>
</organism>
<gene>
    <name evidence="1" type="ORF">HKX05_12840</name>
    <name evidence="2" type="ORF">HLV41_16395</name>
</gene>
<dbReference type="RefSeq" id="WP_061780657.1">
    <property type="nucleotide sequence ID" value="NZ_JABEOV010000015.1"/>
</dbReference>
<keyword evidence="4" id="KW-1185">Reference proteome</keyword>
<protein>
    <submittedName>
        <fullName evidence="2">Uncharacterized protein</fullName>
    </submittedName>
</protein>
<evidence type="ECO:0000313" key="4">
    <source>
        <dbReference type="Proteomes" id="UP000557656"/>
    </source>
</evidence>
<dbReference type="EMBL" id="JABYQV010000017">
    <property type="protein sequence ID" value="NVP32618.1"/>
    <property type="molecule type" value="Genomic_DNA"/>
</dbReference>
<accession>A0A7Y7QXT0</accession>
<reference evidence="3 4" key="1">
    <citation type="submission" date="2020-05" db="EMBL/GenBank/DDBJ databases">
        <title>Draft Genome Sequences of Sphingomonas sp. Isolated from the International Space Station.</title>
        <authorList>
            <person name="Bijlani S."/>
            <person name="Singh N.K."/>
            <person name="Mason C.E."/>
            <person name="Wang C.C."/>
            <person name="Venkateswaran K."/>
        </authorList>
    </citation>
    <scope>NUCLEOTIDE SEQUENCE [LARGE SCALE GENOMIC DNA]</scope>
    <source>
        <strain evidence="1 4">IIF7SW-B5</strain>
        <strain evidence="2">ISS-IIF7SWP</strain>
    </source>
</reference>
<proteinExistence type="predicted"/>
<sequence>MDKLLTRNVGGMAVGRHDRALRMAKRLTRILRNDLGYADIRLHMAQKCVAAGLACRNMHDLAHASFPRGWDGNNAVDLLLVKGFVRDEATAVMAIELLEERHAFVPTAAWNPIGYAWPSDTSRMIH</sequence>
<dbReference type="GeneID" id="78487076"/>
<dbReference type="EMBL" id="JABEOV010000015">
    <property type="protein sequence ID" value="NNG54241.1"/>
    <property type="molecule type" value="Genomic_DNA"/>
</dbReference>
<evidence type="ECO:0000313" key="1">
    <source>
        <dbReference type="EMBL" id="NNG54241.1"/>
    </source>
</evidence>
<evidence type="ECO:0000313" key="3">
    <source>
        <dbReference type="Proteomes" id="UP000531581"/>
    </source>
</evidence>
<name>A0A7Y7QXT0_9SPHN</name>
<dbReference type="Proteomes" id="UP000531581">
    <property type="component" value="Unassembled WGS sequence"/>
</dbReference>
<evidence type="ECO:0000313" key="2">
    <source>
        <dbReference type="EMBL" id="NVP32618.1"/>
    </source>
</evidence>